<comment type="caution">
    <text evidence="8">As this protein does not have any detectable helicase domains, it probably does not have helicase activity.</text>
</comment>
<gene>
    <name evidence="8" type="primary">priA</name>
    <name evidence="11" type="ORF">Q6348_11220</name>
</gene>
<evidence type="ECO:0000256" key="2">
    <source>
        <dbReference type="ARBA" id="ARBA00022705"/>
    </source>
</evidence>
<name>A0ABT9DA38_9CELL</name>
<dbReference type="EMBL" id="JAUQYP010000001">
    <property type="protein sequence ID" value="MDO8107767.1"/>
    <property type="molecule type" value="Genomic_DNA"/>
</dbReference>
<evidence type="ECO:0000256" key="1">
    <source>
        <dbReference type="ARBA" id="ARBA00022515"/>
    </source>
</evidence>
<feature type="binding site" evidence="8">
    <location>
        <position position="435"/>
    </location>
    <ligand>
        <name>Zn(2+)</name>
        <dbReference type="ChEBI" id="CHEBI:29105"/>
        <label>2</label>
    </ligand>
</feature>
<evidence type="ECO:0000259" key="10">
    <source>
        <dbReference type="Pfam" id="PF17764"/>
    </source>
</evidence>
<keyword evidence="4 8" id="KW-0547">Nucleotide-binding</keyword>
<feature type="domain" description="Primosomal protein N' 3' DNA-binding" evidence="10">
    <location>
        <begin position="32"/>
        <end position="131"/>
    </location>
</feature>
<dbReference type="Gene3D" id="3.40.50.300">
    <property type="entry name" value="P-loop containing nucleotide triphosphate hydrolases"/>
    <property type="match status" value="1"/>
</dbReference>
<evidence type="ECO:0000256" key="5">
    <source>
        <dbReference type="ARBA" id="ARBA00022833"/>
    </source>
</evidence>
<comment type="caution">
    <text evidence="11">The sequence shown here is derived from an EMBL/GenBank/DDBJ whole genome shotgun (WGS) entry which is preliminary data.</text>
</comment>
<feature type="binding site" evidence="8">
    <location>
        <position position="450"/>
    </location>
    <ligand>
        <name>Zn(2+)</name>
        <dbReference type="ChEBI" id="CHEBI:29105"/>
        <label>1</label>
    </ligand>
</feature>
<dbReference type="InterPro" id="IPR041222">
    <property type="entry name" value="PriA_3primeBD"/>
</dbReference>
<dbReference type="Pfam" id="PF17764">
    <property type="entry name" value="PriA_3primeBD"/>
    <property type="match status" value="1"/>
</dbReference>
<dbReference type="Gene3D" id="3.40.1440.60">
    <property type="entry name" value="PriA, 3(prime) DNA-binding domain"/>
    <property type="match status" value="1"/>
</dbReference>
<accession>A0ABT9DA38</accession>
<evidence type="ECO:0000256" key="9">
    <source>
        <dbReference type="SAM" id="MobiDB-lite"/>
    </source>
</evidence>
<keyword evidence="3 8" id="KW-0479">Metal-binding</keyword>
<keyword evidence="1 8" id="KW-0639">Primosome</keyword>
<evidence type="ECO:0000256" key="8">
    <source>
        <dbReference type="HAMAP-Rule" id="MF_00983"/>
    </source>
</evidence>
<evidence type="ECO:0000313" key="12">
    <source>
        <dbReference type="Proteomes" id="UP001232536"/>
    </source>
</evidence>
<dbReference type="PANTHER" id="PTHR30580">
    <property type="entry name" value="PRIMOSOMAL PROTEIN N"/>
    <property type="match status" value="1"/>
</dbReference>
<feature type="binding site" evidence="8">
    <location>
        <position position="408"/>
    </location>
    <ligand>
        <name>Zn(2+)</name>
        <dbReference type="ChEBI" id="CHEBI:29105"/>
        <label>1</label>
    </ligand>
</feature>
<dbReference type="RefSeq" id="WP_304601375.1">
    <property type="nucleotide sequence ID" value="NZ_JAUQYP010000001.1"/>
</dbReference>
<feature type="binding site" evidence="8">
    <location>
        <position position="420"/>
    </location>
    <ligand>
        <name>Zn(2+)</name>
        <dbReference type="ChEBI" id="CHEBI:29105"/>
        <label>2</label>
    </ligand>
</feature>
<keyword evidence="12" id="KW-1185">Reference proteome</keyword>
<evidence type="ECO:0000256" key="4">
    <source>
        <dbReference type="ARBA" id="ARBA00022741"/>
    </source>
</evidence>
<protein>
    <recommendedName>
        <fullName evidence="8">Probable replication restart protein PriA</fullName>
    </recommendedName>
    <alternativeName>
        <fullName evidence="8">Putative ATP-dependent DNA helicase PriA</fullName>
    </alternativeName>
</protein>
<sequence>MDLEQPALPGMPRTRRRRAAGVQVADELPVARVLVDRPQPHLDRPFDYLVPAELADRVRAGVRVKVRFAGQDVDGWVVDRVAESEHAGRLTPLRRLVSAEVVLPTETLDLVTAVARRWAGTVADVLRLAVPPRHAAVEREEWPDGSVPPRPDVQDSAWQRTPGGPAFLRRVAAGEAPWAVWQALPWTVEPWADQVAQAVGAARAGGRGALVVVPSGAEVDLAVDALERHGVAPWRPGSAGGWVRLVADEGPAARYRAFLAAVRGAADVVVGTRAAAFAPVARLGLAVCWDDADPLHEEPRAPYPHAREVLAMRAGEGTALLVGGYSRSVAAQRWVELDRARPLVADRTELRRSTPRPVHLDRAELAREGPAAAARLPSAAWRTIRDGLEHGPVLVQVPRAGYLPAVACARCRTVARCATCGGPLRLAGSHALPACGWCGGLASAWRCGECGHTGLRSIAVGAARTAEELGRAFPGVALRRSSAEHGVLRSVPAGRSLVVATTGAEPIAESGYAAAVLLDAQVTASRPGLDADQAALRHWLAAAALVRPSSEGGVAVLIGDVPAPLAGAFVRWDPAGLAERVLAERAAVQLPPAAHLVVLEGERAAVQAVADGLHVRTTVRGPIPTGPAPDGVLDPERSRPVRALLQTPWPQAAALVADLGAVLATRSAAREGIVRVRVEPTDVG</sequence>
<evidence type="ECO:0000256" key="6">
    <source>
        <dbReference type="ARBA" id="ARBA00022840"/>
    </source>
</evidence>
<feature type="binding site" evidence="8">
    <location>
        <position position="438"/>
    </location>
    <ligand>
        <name>Zn(2+)</name>
        <dbReference type="ChEBI" id="CHEBI:29105"/>
        <label>2</label>
    </ligand>
</feature>
<proteinExistence type="inferred from homology"/>
<feature type="region of interest" description="Disordered" evidence="9">
    <location>
        <begin position="138"/>
        <end position="157"/>
    </location>
</feature>
<keyword evidence="2 8" id="KW-0235">DNA replication</keyword>
<reference evidence="11 12" key="1">
    <citation type="submission" date="2023-07" db="EMBL/GenBank/DDBJ databases">
        <title>Description of novel actinomycetes strains, isolated from tidal flat sediment.</title>
        <authorList>
            <person name="Lu C."/>
        </authorList>
    </citation>
    <scope>NUCLEOTIDE SEQUENCE [LARGE SCALE GENOMIC DNA]</scope>
    <source>
        <strain evidence="11 12">SYSU T00b441</strain>
    </source>
</reference>
<comment type="function">
    <text evidence="8">Initiates the restart of stalled replication forks, which reloads the replicative helicase on sites other than the origin of replication. Recognizes and binds to abandoned replication forks and remodels them to uncover a helicase loading site. Promotes assembly of the primosome at these replication forks.</text>
</comment>
<comment type="cofactor">
    <cofactor evidence="8">
        <name>Zn(2+)</name>
        <dbReference type="ChEBI" id="CHEBI:29105"/>
    </cofactor>
    <text evidence="8">Binds 2 zinc ions per subunit.</text>
</comment>
<feature type="binding site" evidence="8">
    <location>
        <position position="417"/>
    </location>
    <ligand>
        <name>Zn(2+)</name>
        <dbReference type="ChEBI" id="CHEBI:29105"/>
        <label>2</label>
    </ligand>
</feature>
<dbReference type="InterPro" id="IPR005259">
    <property type="entry name" value="PriA"/>
</dbReference>
<dbReference type="PANTHER" id="PTHR30580:SF0">
    <property type="entry name" value="PRIMOSOMAL PROTEIN N"/>
    <property type="match status" value="1"/>
</dbReference>
<comment type="subunit">
    <text evidence="8">Component of the replication restart primosome.</text>
</comment>
<keyword evidence="6 8" id="KW-0067">ATP-binding</keyword>
<dbReference type="InterPro" id="IPR027417">
    <property type="entry name" value="P-loop_NTPase"/>
</dbReference>
<keyword evidence="5 8" id="KW-0862">Zinc</keyword>
<comment type="similarity">
    <text evidence="8">Belongs to the helicase family. PriA subfamily.</text>
</comment>
<evidence type="ECO:0000256" key="3">
    <source>
        <dbReference type="ARBA" id="ARBA00022723"/>
    </source>
</evidence>
<feature type="binding site" evidence="8">
    <location>
        <position position="447"/>
    </location>
    <ligand>
        <name>Zn(2+)</name>
        <dbReference type="ChEBI" id="CHEBI:29105"/>
        <label>1</label>
    </ligand>
</feature>
<evidence type="ECO:0000313" key="11">
    <source>
        <dbReference type="EMBL" id="MDO8107767.1"/>
    </source>
</evidence>
<organism evidence="11 12">
    <name type="scientific">Actinotalea lenta</name>
    <dbReference type="NCBI Taxonomy" id="3064654"/>
    <lineage>
        <taxon>Bacteria</taxon>
        <taxon>Bacillati</taxon>
        <taxon>Actinomycetota</taxon>
        <taxon>Actinomycetes</taxon>
        <taxon>Micrococcales</taxon>
        <taxon>Cellulomonadaceae</taxon>
        <taxon>Actinotalea</taxon>
    </lineage>
</organism>
<dbReference type="Proteomes" id="UP001232536">
    <property type="component" value="Unassembled WGS sequence"/>
</dbReference>
<keyword evidence="7 8" id="KW-0238">DNA-binding</keyword>
<dbReference type="HAMAP" id="MF_00983">
    <property type="entry name" value="PriA"/>
    <property type="match status" value="1"/>
</dbReference>
<feature type="binding site" evidence="8">
    <location>
        <position position="411"/>
    </location>
    <ligand>
        <name>Zn(2+)</name>
        <dbReference type="ChEBI" id="CHEBI:29105"/>
        <label>1</label>
    </ligand>
</feature>
<dbReference type="InterPro" id="IPR042115">
    <property type="entry name" value="PriA_3primeBD_sf"/>
</dbReference>
<evidence type="ECO:0000256" key="7">
    <source>
        <dbReference type="ARBA" id="ARBA00023125"/>
    </source>
</evidence>